<evidence type="ECO:0000256" key="1">
    <source>
        <dbReference type="SAM" id="Coils"/>
    </source>
</evidence>
<evidence type="ECO:0000313" key="3">
    <source>
        <dbReference type="Proteomes" id="UP001175226"/>
    </source>
</evidence>
<comment type="caution">
    <text evidence="2">The sequence shown here is derived from an EMBL/GenBank/DDBJ whole genome shotgun (WGS) entry which is preliminary data.</text>
</comment>
<accession>A0AA39JQM6</accession>
<dbReference type="Proteomes" id="UP001175226">
    <property type="component" value="Unassembled WGS sequence"/>
</dbReference>
<name>A0AA39JQM6_9AGAR</name>
<protein>
    <submittedName>
        <fullName evidence="2">Uncharacterized protein</fullName>
    </submittedName>
</protein>
<proteinExistence type="predicted"/>
<dbReference type="AlphaFoldDB" id="A0AA39JQM6"/>
<reference evidence="2" key="1">
    <citation type="submission" date="2023-06" db="EMBL/GenBank/DDBJ databases">
        <authorList>
            <consortium name="Lawrence Berkeley National Laboratory"/>
            <person name="Ahrendt S."/>
            <person name="Sahu N."/>
            <person name="Indic B."/>
            <person name="Wong-Bajracharya J."/>
            <person name="Merenyi Z."/>
            <person name="Ke H.-M."/>
            <person name="Monk M."/>
            <person name="Kocsube S."/>
            <person name="Drula E."/>
            <person name="Lipzen A."/>
            <person name="Balint B."/>
            <person name="Henrissat B."/>
            <person name="Andreopoulos B."/>
            <person name="Martin F.M."/>
            <person name="Harder C.B."/>
            <person name="Rigling D."/>
            <person name="Ford K.L."/>
            <person name="Foster G.D."/>
            <person name="Pangilinan J."/>
            <person name="Papanicolaou A."/>
            <person name="Barry K."/>
            <person name="LaButti K."/>
            <person name="Viragh M."/>
            <person name="Koriabine M."/>
            <person name="Yan M."/>
            <person name="Riley R."/>
            <person name="Champramary S."/>
            <person name="Plett K.L."/>
            <person name="Tsai I.J."/>
            <person name="Slot J."/>
            <person name="Sipos G."/>
            <person name="Plett J."/>
            <person name="Nagy L.G."/>
            <person name="Grigoriev I.V."/>
        </authorList>
    </citation>
    <scope>NUCLEOTIDE SEQUENCE</scope>
    <source>
        <strain evidence="2">FPL87.14</strain>
    </source>
</reference>
<organism evidence="2 3">
    <name type="scientific">Armillaria borealis</name>
    <dbReference type="NCBI Taxonomy" id="47425"/>
    <lineage>
        <taxon>Eukaryota</taxon>
        <taxon>Fungi</taxon>
        <taxon>Dikarya</taxon>
        <taxon>Basidiomycota</taxon>
        <taxon>Agaricomycotina</taxon>
        <taxon>Agaricomycetes</taxon>
        <taxon>Agaricomycetidae</taxon>
        <taxon>Agaricales</taxon>
        <taxon>Marasmiineae</taxon>
        <taxon>Physalacriaceae</taxon>
        <taxon>Armillaria</taxon>
    </lineage>
</organism>
<gene>
    <name evidence="2" type="ORF">EV421DRAFT_184509</name>
</gene>
<evidence type="ECO:0000313" key="2">
    <source>
        <dbReference type="EMBL" id="KAK0447127.1"/>
    </source>
</evidence>
<feature type="coiled-coil region" evidence="1">
    <location>
        <begin position="265"/>
        <end position="316"/>
    </location>
</feature>
<keyword evidence="1" id="KW-0175">Coiled coil</keyword>
<dbReference type="EMBL" id="JAUEPT010000012">
    <property type="protein sequence ID" value="KAK0447127.1"/>
    <property type="molecule type" value="Genomic_DNA"/>
</dbReference>
<keyword evidence="3" id="KW-1185">Reference proteome</keyword>
<sequence length="319" mass="36665">MMLFQWLARLFYTIFYSFYFTTLPEYSNSPTNDMYIFPQEPARSATSATCVLDVLKYNIQFLLRGRGTIHVERVEYRKSRSAGGHEYLVVTMRESSGAWRRGYLLVDRLDDNPLHRTGNRSKRWDPPSGLDRLVILCNPNEARNVQGRCAYDVLMTMDIPRSVTLEDFLVLVRTISSNAPRRRATSQSYRFAYTIWRILEMETGAHVDRTSHAVRQGYRSGKNLAVGEGETPEKVKLLWEEAKAVVGQQFDASLKVLRAPVIDLAEVLRQEQAALQQDIANFERERAGRLRAEAELNELRAKLARLKQLATDNLSRVNV</sequence>